<evidence type="ECO:0000259" key="12">
    <source>
        <dbReference type="PROSITE" id="PS50848"/>
    </source>
</evidence>
<dbReference type="GO" id="GO:0031210">
    <property type="term" value="F:phosphatidylcholine binding"/>
    <property type="evidence" value="ECO:0007669"/>
    <property type="project" value="TreeGrafter"/>
</dbReference>
<dbReference type="GO" id="GO:0008525">
    <property type="term" value="F:phosphatidylcholine transporter activity"/>
    <property type="evidence" value="ECO:0007669"/>
    <property type="project" value="TreeGrafter"/>
</dbReference>
<evidence type="ECO:0000256" key="5">
    <source>
        <dbReference type="ARBA" id="ARBA00022990"/>
    </source>
</evidence>
<evidence type="ECO:0000256" key="11">
    <source>
        <dbReference type="ARBA" id="ARBA00079049"/>
    </source>
</evidence>
<keyword evidence="2" id="KW-0813">Transport</keyword>
<dbReference type="AlphaFoldDB" id="A0A4V5P7H3"/>
<dbReference type="Gene3D" id="3.30.530.20">
    <property type="match status" value="1"/>
</dbReference>
<evidence type="ECO:0000256" key="8">
    <source>
        <dbReference type="ARBA" id="ARBA00063535"/>
    </source>
</evidence>
<sequence>MDLGAGGFSEEQFREAFAELQQPALSGADWELLVETFGISIYRLLDQQTGLYEYKVFGFLEDCSPDLLADVFMDLDYRKQWDQYVKELYEKECNGEAAVYWEVKYPFPMSNRDVSFPKAHRYSAFEVFLCPMAITQSCYVQQVWTRRELDHEGQKIHVILAQSTSMPQFPEKSGVIRVKQYKQSLAIQSDGKRGSKVFMYYFDNPGGQIPSWLINWAAKVRSQEAGGEVIRNNPCEDIEVTVSFPLQKGVPNFLKDMTKACQNYHKKT</sequence>
<keyword evidence="4" id="KW-0597">Phosphoprotein</keyword>
<name>A0A4V5P7H3_MONMO</name>
<dbReference type="SUPFAM" id="SSF55961">
    <property type="entry name" value="Bet v1-like"/>
    <property type="match status" value="1"/>
</dbReference>
<organism evidence="13 14">
    <name type="scientific">Monodon monoceros</name>
    <name type="common">Narwhal</name>
    <name type="synonym">Ceratodon monodon</name>
    <dbReference type="NCBI Taxonomy" id="40151"/>
    <lineage>
        <taxon>Eukaryota</taxon>
        <taxon>Metazoa</taxon>
        <taxon>Chordata</taxon>
        <taxon>Craniata</taxon>
        <taxon>Vertebrata</taxon>
        <taxon>Euteleostomi</taxon>
        <taxon>Mammalia</taxon>
        <taxon>Eutheria</taxon>
        <taxon>Laurasiatheria</taxon>
        <taxon>Artiodactyla</taxon>
        <taxon>Whippomorpha</taxon>
        <taxon>Cetacea</taxon>
        <taxon>Odontoceti</taxon>
        <taxon>Monodontidae</taxon>
        <taxon>Monodon</taxon>
    </lineage>
</organism>
<evidence type="ECO:0000256" key="2">
    <source>
        <dbReference type="ARBA" id="ARBA00022448"/>
    </source>
</evidence>
<gene>
    <name evidence="13" type="ORF">EI555_010372</name>
</gene>
<dbReference type="Pfam" id="PF01852">
    <property type="entry name" value="START"/>
    <property type="match status" value="2"/>
</dbReference>
<protein>
    <recommendedName>
        <fullName evidence="9">Phosphatidylcholine transfer protein</fullName>
    </recommendedName>
    <alternativeName>
        <fullName evidence="11">START domain-containing protein 2</fullName>
    </alternativeName>
    <alternativeName>
        <fullName evidence="10">StAR-related lipid transfer protein 2</fullName>
    </alternativeName>
</protein>
<evidence type="ECO:0000256" key="3">
    <source>
        <dbReference type="ARBA" id="ARBA00022490"/>
    </source>
</evidence>
<comment type="subcellular location">
    <subcellularLocation>
        <location evidence="1">Cytoplasm</location>
    </subcellularLocation>
</comment>
<dbReference type="SMART" id="SM00234">
    <property type="entry name" value="START"/>
    <property type="match status" value="1"/>
</dbReference>
<keyword evidence="7" id="KW-0446">Lipid-binding</keyword>
<dbReference type="PROSITE" id="PS50848">
    <property type="entry name" value="START"/>
    <property type="match status" value="1"/>
</dbReference>
<keyword evidence="6" id="KW-0445">Lipid transport</keyword>
<dbReference type="PANTHER" id="PTHR19308:SF39">
    <property type="entry name" value="PHOSPHATIDYLCHOLINE TRANSFER PROTEIN"/>
    <property type="match status" value="1"/>
</dbReference>
<dbReference type="FunFam" id="3.30.530.20:FF:000017">
    <property type="entry name" value="Phosphatidylcholine transfer protein, putative"/>
    <property type="match status" value="1"/>
</dbReference>
<evidence type="ECO:0000256" key="6">
    <source>
        <dbReference type="ARBA" id="ARBA00023055"/>
    </source>
</evidence>
<reference evidence="14" key="1">
    <citation type="journal article" date="2019" name="IScience">
        <title>Narwhal Genome Reveals Long-Term Low Genetic Diversity despite Current Large Abundance Size.</title>
        <authorList>
            <person name="Westbury M.V."/>
            <person name="Petersen B."/>
            <person name="Garde E."/>
            <person name="Heide-Jorgensen M.P."/>
            <person name="Lorenzen E.D."/>
        </authorList>
    </citation>
    <scope>NUCLEOTIDE SEQUENCE [LARGE SCALE GENOMIC DNA]</scope>
</reference>
<dbReference type="InterPro" id="IPR023393">
    <property type="entry name" value="START-like_dom_sf"/>
</dbReference>
<keyword evidence="3" id="KW-0963">Cytoplasm</keyword>
<accession>A0A4V5P7H3</accession>
<evidence type="ECO:0000256" key="9">
    <source>
        <dbReference type="ARBA" id="ARBA00069061"/>
    </source>
</evidence>
<keyword evidence="5" id="KW-0007">Acetylation</keyword>
<evidence type="ECO:0000256" key="4">
    <source>
        <dbReference type="ARBA" id="ARBA00022553"/>
    </source>
</evidence>
<comment type="caution">
    <text evidence="13">The sequence shown here is derived from an EMBL/GenBank/DDBJ whole genome shotgun (WGS) entry which is preliminary data.</text>
</comment>
<dbReference type="Proteomes" id="UP000308365">
    <property type="component" value="Unassembled WGS sequence"/>
</dbReference>
<dbReference type="InterPro" id="IPR051213">
    <property type="entry name" value="START_lipid_transfer"/>
</dbReference>
<dbReference type="PANTHER" id="PTHR19308">
    <property type="entry name" value="PHOSPHATIDYLCHOLINE TRANSFER PROTEIN"/>
    <property type="match status" value="1"/>
</dbReference>
<dbReference type="InterPro" id="IPR002913">
    <property type="entry name" value="START_lipid-bd_dom"/>
</dbReference>
<proteinExistence type="predicted"/>
<evidence type="ECO:0000313" key="13">
    <source>
        <dbReference type="EMBL" id="TKC39530.1"/>
    </source>
</evidence>
<evidence type="ECO:0000256" key="1">
    <source>
        <dbReference type="ARBA" id="ARBA00004496"/>
    </source>
</evidence>
<dbReference type="EMBL" id="RWIC01000862">
    <property type="protein sequence ID" value="TKC39530.1"/>
    <property type="molecule type" value="Genomic_DNA"/>
</dbReference>
<evidence type="ECO:0000256" key="7">
    <source>
        <dbReference type="ARBA" id="ARBA00023121"/>
    </source>
</evidence>
<evidence type="ECO:0000313" key="14">
    <source>
        <dbReference type="Proteomes" id="UP000308365"/>
    </source>
</evidence>
<feature type="domain" description="START" evidence="12">
    <location>
        <begin position="30"/>
        <end position="266"/>
    </location>
</feature>
<dbReference type="GO" id="GO:0005829">
    <property type="term" value="C:cytosol"/>
    <property type="evidence" value="ECO:0007669"/>
    <property type="project" value="UniProtKB-ARBA"/>
</dbReference>
<evidence type="ECO:0000256" key="10">
    <source>
        <dbReference type="ARBA" id="ARBA00077188"/>
    </source>
</evidence>
<comment type="subunit">
    <text evidence="8">Interacts with ACOT13/THEM2.</text>
</comment>